<evidence type="ECO:0000256" key="6">
    <source>
        <dbReference type="ARBA" id="ARBA00022723"/>
    </source>
</evidence>
<dbReference type="PROSITE" id="PS50102">
    <property type="entry name" value="RRM"/>
    <property type="match status" value="1"/>
</dbReference>
<dbReference type="InterPro" id="IPR012677">
    <property type="entry name" value="Nucleotide-bd_a/b_plait_sf"/>
</dbReference>
<evidence type="ECO:0000256" key="9">
    <source>
        <dbReference type="ARBA" id="ARBA00022833"/>
    </source>
</evidence>
<keyword evidence="6 16" id="KW-0479">Metal-binding</keyword>
<evidence type="ECO:0000256" key="3">
    <source>
        <dbReference type="ARBA" id="ARBA00011524"/>
    </source>
</evidence>
<dbReference type="Pfam" id="PF00076">
    <property type="entry name" value="RRM_1"/>
    <property type="match status" value="1"/>
</dbReference>
<dbReference type="InterPro" id="IPR039171">
    <property type="entry name" value="Cwc2/Slt11"/>
</dbReference>
<feature type="zinc finger region" description="C3H1-type" evidence="16">
    <location>
        <begin position="65"/>
        <end position="92"/>
    </location>
</feature>
<dbReference type="InterPro" id="IPR035979">
    <property type="entry name" value="RBD_domain_sf"/>
</dbReference>
<evidence type="ECO:0000259" key="19">
    <source>
        <dbReference type="PROSITE" id="PS50103"/>
    </source>
</evidence>
<feature type="domain" description="RRM" evidence="18">
    <location>
        <begin position="128"/>
        <end position="202"/>
    </location>
</feature>
<feature type="domain" description="C3H1-type" evidence="19">
    <location>
        <begin position="65"/>
        <end position="92"/>
    </location>
</feature>
<comment type="subcellular location">
    <subcellularLocation>
        <location evidence="1">Nucleus</location>
    </subcellularLocation>
</comment>
<evidence type="ECO:0000313" key="20">
    <source>
        <dbReference type="EMBL" id="SGZ46546.1"/>
    </source>
</evidence>
<dbReference type="AlphaFoldDB" id="A0A1L0BAH0"/>
<evidence type="ECO:0000256" key="8">
    <source>
        <dbReference type="ARBA" id="ARBA00022771"/>
    </source>
</evidence>
<dbReference type="InterPro" id="IPR000504">
    <property type="entry name" value="RRM_dom"/>
</dbReference>
<dbReference type="STRING" id="45354.A0A1L0BAH0"/>
<dbReference type="Gene3D" id="3.30.70.330">
    <property type="match status" value="1"/>
</dbReference>
<dbReference type="Pfam" id="PF16131">
    <property type="entry name" value="Torus"/>
    <property type="match status" value="1"/>
</dbReference>
<dbReference type="GO" id="GO:0036002">
    <property type="term" value="F:pre-mRNA binding"/>
    <property type="evidence" value="ECO:0007669"/>
    <property type="project" value="TreeGrafter"/>
</dbReference>
<name>A0A1L0BAH0_9ASCO</name>
<comment type="function">
    <text evidence="14">Involved in the first step of pre-mRNA splicing. Required for cell growth and cell cycle control. Plays a role in the levels of the U1, U4, U5 and U6 snRNAs and the maintenance of the U4/U6 snRNA complex. May provide the link between the 'nineteen complex' NTC spliceosome protein complex and the spliceosome through the U6 snRNA. Associates predominantly with U6 snRNAs in assembled active spliceosomes. Binds directly to the internal stem-loop (ISL) domain of the U6 snRNA and to the pre-mRNA intron near the 5' splice site during the activation and catalytic phases of the spliceosome cycle.</text>
</comment>
<accession>A0A1L0BAH0</accession>
<dbReference type="GO" id="GO:0008380">
    <property type="term" value="P:RNA splicing"/>
    <property type="evidence" value="ECO:0007669"/>
    <property type="project" value="UniProtKB-KW"/>
</dbReference>
<dbReference type="SUPFAM" id="SSF90229">
    <property type="entry name" value="CCCH zinc finger"/>
    <property type="match status" value="1"/>
</dbReference>
<dbReference type="GO" id="GO:0000974">
    <property type="term" value="C:Prp19 complex"/>
    <property type="evidence" value="ECO:0007669"/>
    <property type="project" value="TreeGrafter"/>
</dbReference>
<evidence type="ECO:0000256" key="5">
    <source>
        <dbReference type="ARBA" id="ARBA00022664"/>
    </source>
</evidence>
<keyword evidence="12" id="KW-0539">Nucleus</keyword>
<evidence type="ECO:0000256" key="4">
    <source>
        <dbReference type="ARBA" id="ARBA00017295"/>
    </source>
</evidence>
<evidence type="ECO:0000259" key="18">
    <source>
        <dbReference type="PROSITE" id="PS50102"/>
    </source>
</evidence>
<dbReference type="InterPro" id="IPR000571">
    <property type="entry name" value="Znf_CCCH"/>
</dbReference>
<protein>
    <recommendedName>
        <fullName evidence="4">Pre-mRNA-splicing factor CWC2</fullName>
    </recommendedName>
</protein>
<keyword evidence="13" id="KW-0131">Cell cycle</keyword>
<evidence type="ECO:0000256" key="7">
    <source>
        <dbReference type="ARBA" id="ARBA00022728"/>
    </source>
</evidence>
<gene>
    <name evidence="20" type="ORF">SAMEA4029010_CIC11G00000003045</name>
</gene>
<dbReference type="GO" id="GO:0017070">
    <property type="term" value="F:U6 snRNA binding"/>
    <property type="evidence" value="ECO:0007669"/>
    <property type="project" value="TreeGrafter"/>
</dbReference>
<keyword evidence="8 16" id="KW-0863">Zinc-finger</keyword>
<organism evidence="20 21">
    <name type="scientific">Sungouiella intermedia</name>
    <dbReference type="NCBI Taxonomy" id="45354"/>
    <lineage>
        <taxon>Eukaryota</taxon>
        <taxon>Fungi</taxon>
        <taxon>Dikarya</taxon>
        <taxon>Ascomycota</taxon>
        <taxon>Saccharomycotina</taxon>
        <taxon>Pichiomycetes</taxon>
        <taxon>Metschnikowiaceae</taxon>
        <taxon>Sungouiella</taxon>
    </lineage>
</organism>
<evidence type="ECO:0000256" key="11">
    <source>
        <dbReference type="ARBA" id="ARBA00023187"/>
    </source>
</evidence>
<dbReference type="GO" id="GO:0071007">
    <property type="term" value="C:U2-type catalytic step 2 spliceosome"/>
    <property type="evidence" value="ECO:0007669"/>
    <property type="project" value="TreeGrafter"/>
</dbReference>
<keyword evidence="21" id="KW-1185">Reference proteome</keyword>
<keyword evidence="11" id="KW-0508">mRNA splicing</keyword>
<dbReference type="PROSITE" id="PS50103">
    <property type="entry name" value="ZF_C3H1"/>
    <property type="match status" value="1"/>
</dbReference>
<dbReference type="CDD" id="cd12360">
    <property type="entry name" value="RRM_cwf2"/>
    <property type="match status" value="1"/>
</dbReference>
<dbReference type="EMBL" id="LT635756">
    <property type="protein sequence ID" value="SGZ46546.1"/>
    <property type="molecule type" value="Genomic_DNA"/>
</dbReference>
<proteinExistence type="inferred from homology"/>
<evidence type="ECO:0000256" key="16">
    <source>
        <dbReference type="PROSITE-ProRule" id="PRU00723"/>
    </source>
</evidence>
<dbReference type="OrthoDB" id="10251848at2759"/>
<dbReference type="SUPFAM" id="SSF54928">
    <property type="entry name" value="RNA-binding domain, RBD"/>
    <property type="match status" value="1"/>
</dbReference>
<keyword evidence="9 16" id="KW-0862">Zinc</keyword>
<evidence type="ECO:0000256" key="17">
    <source>
        <dbReference type="SAM" id="MobiDB-lite"/>
    </source>
</evidence>
<dbReference type="InterPro" id="IPR032297">
    <property type="entry name" value="Torus"/>
</dbReference>
<dbReference type="GO" id="GO:0071006">
    <property type="term" value="C:U2-type catalytic step 1 spliceosome"/>
    <property type="evidence" value="ECO:0007669"/>
    <property type="project" value="TreeGrafter"/>
</dbReference>
<dbReference type="Gene3D" id="4.10.1000.10">
    <property type="entry name" value="Zinc finger, CCCH-type"/>
    <property type="match status" value="1"/>
</dbReference>
<feature type="region of interest" description="Disordered" evidence="17">
    <location>
        <begin position="1"/>
        <end position="23"/>
    </location>
</feature>
<comment type="subunit">
    <text evidence="3">Associated with the spliceosome.</text>
</comment>
<evidence type="ECO:0000256" key="2">
    <source>
        <dbReference type="ARBA" id="ARBA00008024"/>
    </source>
</evidence>
<sequence>MSGKPARLQVDPDSIPDDDRPPQSGHTFNIWYLKWAGGDSSTKNYVRLKFRLDVKRDSGYTKGVEHQSPICLFFARGCCYRGKKCPYLHRLPSDRDQRIPTQDCFGRDKTADYRDDMGGVGLLARPNRTLYVSGIHMNDHIEEILSSNFLEFGSIDKIKVLHGKGCAFVSYRLEAEAQFAKEAMDAQGLGENDVLSVKWANEDPNPNAQEDAKRILEEAAMETVKSLLGNKKMKPDSLRDKDLGLKGMKGLKGLSVKGPKDLTSLNLEYLDLETVHLSNISHPESIEILDASRLAALKKIRIPKPLPVFTTIQKPILAEYASDDD</sequence>
<evidence type="ECO:0000256" key="1">
    <source>
        <dbReference type="ARBA" id="ARBA00004123"/>
    </source>
</evidence>
<evidence type="ECO:0000256" key="10">
    <source>
        <dbReference type="ARBA" id="ARBA00022884"/>
    </source>
</evidence>
<dbReference type="GO" id="GO:0006397">
    <property type="term" value="P:mRNA processing"/>
    <property type="evidence" value="ECO:0007669"/>
    <property type="project" value="UniProtKB-KW"/>
</dbReference>
<evidence type="ECO:0000256" key="14">
    <source>
        <dbReference type="ARBA" id="ARBA00025224"/>
    </source>
</evidence>
<dbReference type="SMART" id="SM00360">
    <property type="entry name" value="RRM"/>
    <property type="match status" value="1"/>
</dbReference>
<dbReference type="PANTHER" id="PTHR14089">
    <property type="entry name" value="PRE-MRNA-SPLICING FACTOR RBM22"/>
    <property type="match status" value="1"/>
</dbReference>
<evidence type="ECO:0000256" key="12">
    <source>
        <dbReference type="ARBA" id="ARBA00023242"/>
    </source>
</evidence>
<dbReference type="InterPro" id="IPR036855">
    <property type="entry name" value="Znf_CCCH_sf"/>
</dbReference>
<evidence type="ECO:0000256" key="15">
    <source>
        <dbReference type="PROSITE-ProRule" id="PRU00176"/>
    </source>
</evidence>
<keyword evidence="5" id="KW-0507">mRNA processing</keyword>
<evidence type="ECO:0000313" key="21">
    <source>
        <dbReference type="Proteomes" id="UP000182334"/>
    </source>
</evidence>
<keyword evidence="10 15" id="KW-0694">RNA-binding</keyword>
<reference evidence="20 21" key="1">
    <citation type="submission" date="2016-10" db="EMBL/GenBank/DDBJ databases">
        <authorList>
            <person name="de Groot N.N."/>
        </authorList>
    </citation>
    <scope>NUCLEOTIDE SEQUENCE [LARGE SCALE GENOMIC DNA]</scope>
    <source>
        <strain evidence="20 21">CBS 141442</strain>
    </source>
</reference>
<dbReference type="Proteomes" id="UP000182334">
    <property type="component" value="Chromosome I"/>
</dbReference>
<evidence type="ECO:0000256" key="13">
    <source>
        <dbReference type="ARBA" id="ARBA00023306"/>
    </source>
</evidence>
<keyword evidence="7" id="KW-0747">Spliceosome</keyword>
<dbReference type="PANTHER" id="PTHR14089:SF2">
    <property type="entry name" value="PRE-MRNA-SPLICING FACTOR CWC2"/>
    <property type="match status" value="1"/>
</dbReference>
<dbReference type="InterPro" id="IPR034181">
    <property type="entry name" value="Cwc2_RRM"/>
</dbReference>
<comment type="similarity">
    <text evidence="2">Belongs to the RRM CWC2 family.</text>
</comment>
<dbReference type="GO" id="GO:0008270">
    <property type="term" value="F:zinc ion binding"/>
    <property type="evidence" value="ECO:0007669"/>
    <property type="project" value="UniProtKB-KW"/>
</dbReference>